<evidence type="ECO:0000313" key="3">
    <source>
        <dbReference type="Proteomes" id="UP001165289"/>
    </source>
</evidence>
<dbReference type="EMBL" id="JAKMXF010000166">
    <property type="protein sequence ID" value="KAI6655861.1"/>
    <property type="molecule type" value="Genomic_DNA"/>
</dbReference>
<dbReference type="GO" id="GO:0006313">
    <property type="term" value="P:DNA transposition"/>
    <property type="evidence" value="ECO:0007669"/>
    <property type="project" value="InterPro"/>
</dbReference>
<dbReference type="GO" id="GO:0015074">
    <property type="term" value="P:DNA integration"/>
    <property type="evidence" value="ECO:0007669"/>
    <property type="project" value="InterPro"/>
</dbReference>
<protein>
    <recommendedName>
        <fullName evidence="1">Transposase Tc1-like domain-containing protein</fullName>
    </recommendedName>
</protein>
<dbReference type="AlphaFoldDB" id="A0AAV7K4M9"/>
<evidence type="ECO:0000259" key="1">
    <source>
        <dbReference type="Pfam" id="PF01498"/>
    </source>
</evidence>
<evidence type="ECO:0000313" key="2">
    <source>
        <dbReference type="EMBL" id="KAI6655861.1"/>
    </source>
</evidence>
<dbReference type="Proteomes" id="UP001165289">
    <property type="component" value="Unassembled WGS sequence"/>
</dbReference>
<sequence length="172" mass="20061">MLIHQVAKVVGVSIRTIRRWLLRFKAGESPKNRKGRGKKTSVTMVPKVVIAKTIGKKMKSTRYISKNLQSKGFSISHVTVDSYIRKNLKVRPYKPQVQPKLTEKQRTARLKFCNERKDWSINTWKRVLFSDESSFELFHTPNKQNDRVWAKSRADIPPTEKVKYPGKSWYGV</sequence>
<reference evidence="2 3" key="1">
    <citation type="journal article" date="2023" name="BMC Biol.">
        <title>The compact genome of the sponge Oopsacas minuta (Hexactinellida) is lacking key metazoan core genes.</title>
        <authorList>
            <person name="Santini S."/>
            <person name="Schenkelaars Q."/>
            <person name="Jourda C."/>
            <person name="Duchesne M."/>
            <person name="Belahbib H."/>
            <person name="Rocher C."/>
            <person name="Selva M."/>
            <person name="Riesgo A."/>
            <person name="Vervoort M."/>
            <person name="Leys S.P."/>
            <person name="Kodjabachian L."/>
            <person name="Le Bivic A."/>
            <person name="Borchiellini C."/>
            <person name="Claverie J.M."/>
            <person name="Renard E."/>
        </authorList>
    </citation>
    <scope>NUCLEOTIDE SEQUENCE [LARGE SCALE GENOMIC DNA]</scope>
    <source>
        <strain evidence="2">SPO-2</strain>
    </source>
</reference>
<dbReference type="Pfam" id="PF01498">
    <property type="entry name" value="HTH_Tnp_Tc3_2"/>
    <property type="match status" value="1"/>
</dbReference>
<organism evidence="2 3">
    <name type="scientific">Oopsacas minuta</name>
    <dbReference type="NCBI Taxonomy" id="111878"/>
    <lineage>
        <taxon>Eukaryota</taxon>
        <taxon>Metazoa</taxon>
        <taxon>Porifera</taxon>
        <taxon>Hexactinellida</taxon>
        <taxon>Hexasterophora</taxon>
        <taxon>Lyssacinosida</taxon>
        <taxon>Leucopsacidae</taxon>
        <taxon>Oopsacas</taxon>
    </lineage>
</organism>
<name>A0AAV7K4M9_9METZ</name>
<dbReference type="Gene3D" id="3.30.420.10">
    <property type="entry name" value="Ribonuclease H-like superfamily/Ribonuclease H"/>
    <property type="match status" value="1"/>
</dbReference>
<dbReference type="PANTHER" id="PTHR46068:SF1">
    <property type="entry name" value="TRANSPOSASE IS30-LIKE HTH DOMAIN-CONTAINING PROTEIN"/>
    <property type="match status" value="1"/>
</dbReference>
<gene>
    <name evidence="2" type="ORF">LOD99_1595</name>
</gene>
<feature type="domain" description="Transposase Tc1-like" evidence="1">
    <location>
        <begin position="58"/>
        <end position="117"/>
    </location>
</feature>
<dbReference type="GO" id="GO:0003677">
    <property type="term" value="F:DNA binding"/>
    <property type="evidence" value="ECO:0007669"/>
    <property type="project" value="InterPro"/>
</dbReference>
<proteinExistence type="predicted"/>
<accession>A0AAV7K4M9</accession>
<keyword evidence="3" id="KW-1185">Reference proteome</keyword>
<dbReference type="InterPro" id="IPR036397">
    <property type="entry name" value="RNaseH_sf"/>
</dbReference>
<dbReference type="InterPro" id="IPR002492">
    <property type="entry name" value="Transposase_Tc1-like"/>
</dbReference>
<dbReference type="PANTHER" id="PTHR46068">
    <property type="entry name" value="PROTEIN CBG27172"/>
    <property type="match status" value="1"/>
</dbReference>
<comment type="caution">
    <text evidence="2">The sequence shown here is derived from an EMBL/GenBank/DDBJ whole genome shotgun (WGS) entry which is preliminary data.</text>
</comment>